<dbReference type="InterPro" id="IPR045361">
    <property type="entry name" value="CIS_tube_prot_N"/>
</dbReference>
<organism evidence="2 3">
    <name type="scientific">Azospirillum thermophilum</name>
    <dbReference type="NCBI Taxonomy" id="2202148"/>
    <lineage>
        <taxon>Bacteria</taxon>
        <taxon>Pseudomonadati</taxon>
        <taxon>Pseudomonadota</taxon>
        <taxon>Alphaproteobacteria</taxon>
        <taxon>Rhodospirillales</taxon>
        <taxon>Azospirillaceae</taxon>
        <taxon>Azospirillum</taxon>
    </lineage>
</organism>
<evidence type="ECO:0000313" key="3">
    <source>
        <dbReference type="Proteomes" id="UP000245629"/>
    </source>
</evidence>
<protein>
    <recommendedName>
        <fullName evidence="1">Contractile injection system tube protein N-terminal domain-containing protein</fullName>
    </recommendedName>
</protein>
<evidence type="ECO:0000259" key="1">
    <source>
        <dbReference type="Pfam" id="PF19266"/>
    </source>
</evidence>
<dbReference type="EMBL" id="CP029358">
    <property type="protein sequence ID" value="AWK89880.1"/>
    <property type="molecule type" value="Genomic_DNA"/>
</dbReference>
<dbReference type="Proteomes" id="UP000245629">
    <property type="component" value="Plasmid unnamed3"/>
</dbReference>
<geneLocation type="plasmid" evidence="2 3">
    <name>unnamed3</name>
</geneLocation>
<dbReference type="AlphaFoldDB" id="A0A2S2CZP3"/>
<sequence>MPGSLERLVVTAYRDSNYNTPVGKPFTAWINPGTYKHDYSILYTDRQAPGAPGPSPEFNRVGPESISFELVFDTTGVIPPPVPGTPLPSDGVAGLINRFRALVGTTNGSTHRPNYAKVSWAQLQFQGVLSQMNTVYSLFKPDGTPIRAKMSVTFLAFTNEVQLAKKAKLESPDMTHLVTVVAGDTLPLLCHRIYGDSRYYISVAAYNDLPDFRRLQPGTQILFPPLAGPAA</sequence>
<dbReference type="Pfam" id="PF19266">
    <property type="entry name" value="CIS_tube"/>
    <property type="match status" value="1"/>
</dbReference>
<keyword evidence="3" id="KW-1185">Reference proteome</keyword>
<evidence type="ECO:0000313" key="2">
    <source>
        <dbReference type="EMBL" id="AWK89880.1"/>
    </source>
</evidence>
<dbReference type="RefSeq" id="WP_109333620.1">
    <property type="nucleotide sequence ID" value="NZ_CP029358.1"/>
</dbReference>
<keyword evidence="2" id="KW-0614">Plasmid</keyword>
<feature type="domain" description="Contractile injection system tube protein N-terminal" evidence="1">
    <location>
        <begin position="5"/>
        <end position="161"/>
    </location>
</feature>
<accession>A0A2S2CZP3</accession>
<reference evidence="3" key="1">
    <citation type="submission" date="2018-05" db="EMBL/GenBank/DDBJ databases">
        <title>Azospirillum thermophila sp. nov., a novel isolated from hot spring.</title>
        <authorList>
            <person name="Zhao Z."/>
        </authorList>
    </citation>
    <scope>NUCLEOTIDE SEQUENCE [LARGE SCALE GENOMIC DNA]</scope>
    <source>
        <strain evidence="3">CFH 70021</strain>
        <plasmid evidence="3">unnamed3</plasmid>
    </source>
</reference>
<dbReference type="KEGG" id="azz:DEW08_28070"/>
<proteinExistence type="predicted"/>
<name>A0A2S2CZP3_9PROT</name>
<gene>
    <name evidence="2" type="ORF">DEW08_28070</name>
</gene>
<dbReference type="OrthoDB" id="9815939at2"/>